<evidence type="ECO:0008006" key="4">
    <source>
        <dbReference type="Google" id="ProtNLM"/>
    </source>
</evidence>
<evidence type="ECO:0000256" key="1">
    <source>
        <dbReference type="SAM" id="SignalP"/>
    </source>
</evidence>
<accession>A0A6A5SVG9</accession>
<gene>
    <name evidence="2" type="ORF">EJ02DRAFT_93815</name>
</gene>
<name>A0A6A5SVG9_9PLEO</name>
<dbReference type="AlphaFoldDB" id="A0A6A5SVG9"/>
<evidence type="ECO:0000313" key="3">
    <source>
        <dbReference type="Proteomes" id="UP000800038"/>
    </source>
</evidence>
<proteinExistence type="predicted"/>
<dbReference type="Proteomes" id="UP000800038">
    <property type="component" value="Unassembled WGS sequence"/>
</dbReference>
<reference evidence="2" key="1">
    <citation type="journal article" date="2020" name="Stud. Mycol.">
        <title>101 Dothideomycetes genomes: a test case for predicting lifestyles and emergence of pathogens.</title>
        <authorList>
            <person name="Haridas S."/>
            <person name="Albert R."/>
            <person name="Binder M."/>
            <person name="Bloem J."/>
            <person name="Labutti K."/>
            <person name="Salamov A."/>
            <person name="Andreopoulos B."/>
            <person name="Baker S."/>
            <person name="Barry K."/>
            <person name="Bills G."/>
            <person name="Bluhm B."/>
            <person name="Cannon C."/>
            <person name="Castanera R."/>
            <person name="Culley D."/>
            <person name="Daum C."/>
            <person name="Ezra D."/>
            <person name="Gonzalez J."/>
            <person name="Henrissat B."/>
            <person name="Kuo A."/>
            <person name="Liang C."/>
            <person name="Lipzen A."/>
            <person name="Lutzoni F."/>
            <person name="Magnuson J."/>
            <person name="Mondo S."/>
            <person name="Nolan M."/>
            <person name="Ohm R."/>
            <person name="Pangilinan J."/>
            <person name="Park H.-J."/>
            <person name="Ramirez L."/>
            <person name="Alfaro M."/>
            <person name="Sun H."/>
            <person name="Tritt A."/>
            <person name="Yoshinaga Y."/>
            <person name="Zwiers L.-H."/>
            <person name="Turgeon B."/>
            <person name="Goodwin S."/>
            <person name="Spatafora J."/>
            <person name="Crous P."/>
            <person name="Grigoriev I."/>
        </authorList>
    </citation>
    <scope>NUCLEOTIDE SEQUENCE</scope>
    <source>
        <strain evidence="2">CBS 161.51</strain>
    </source>
</reference>
<keyword evidence="1" id="KW-0732">Signal</keyword>
<keyword evidence="3" id="KW-1185">Reference proteome</keyword>
<dbReference type="EMBL" id="ML976016">
    <property type="protein sequence ID" value="KAF1944481.1"/>
    <property type="molecule type" value="Genomic_DNA"/>
</dbReference>
<organism evidence="2 3">
    <name type="scientific">Clathrospora elynae</name>
    <dbReference type="NCBI Taxonomy" id="706981"/>
    <lineage>
        <taxon>Eukaryota</taxon>
        <taxon>Fungi</taxon>
        <taxon>Dikarya</taxon>
        <taxon>Ascomycota</taxon>
        <taxon>Pezizomycotina</taxon>
        <taxon>Dothideomycetes</taxon>
        <taxon>Pleosporomycetidae</taxon>
        <taxon>Pleosporales</taxon>
        <taxon>Diademaceae</taxon>
        <taxon>Clathrospora</taxon>
    </lineage>
</organism>
<feature type="chain" id="PRO_5025513450" description="Secreted protein" evidence="1">
    <location>
        <begin position="16"/>
        <end position="89"/>
    </location>
</feature>
<sequence>MWWLAITLLPLSCRCIRLTRQQRVVAIDSVRPLLQNFLSDCRVICIRKYRLTYMIGYWRWSRFESPLSVNLSHRQSGPSHTVGACRRNL</sequence>
<feature type="signal peptide" evidence="1">
    <location>
        <begin position="1"/>
        <end position="15"/>
    </location>
</feature>
<protein>
    <recommendedName>
        <fullName evidence="4">Secreted protein</fullName>
    </recommendedName>
</protein>
<evidence type="ECO:0000313" key="2">
    <source>
        <dbReference type="EMBL" id="KAF1944481.1"/>
    </source>
</evidence>